<accession>A0A9R1CNM3</accession>
<keyword evidence="1" id="KW-0805">Transcription regulation</keyword>
<dbReference type="InterPro" id="IPR000485">
    <property type="entry name" value="AsnC-type_HTH_dom"/>
</dbReference>
<comment type="caution">
    <text evidence="5">The sequence shown here is derived from an EMBL/GenBank/DDBJ whole genome shotgun (WGS) entry which is preliminary data.</text>
</comment>
<dbReference type="SUPFAM" id="SSF46785">
    <property type="entry name" value="Winged helix' DNA-binding domain"/>
    <property type="match status" value="1"/>
</dbReference>
<dbReference type="GO" id="GO:0005829">
    <property type="term" value="C:cytosol"/>
    <property type="evidence" value="ECO:0007669"/>
    <property type="project" value="TreeGrafter"/>
</dbReference>
<dbReference type="RefSeq" id="WP_256028036.1">
    <property type="nucleotide sequence ID" value="NZ_JAHLKM010000001.1"/>
</dbReference>
<dbReference type="InterPro" id="IPR036388">
    <property type="entry name" value="WH-like_DNA-bd_sf"/>
</dbReference>
<keyword evidence="2" id="KW-0238">DNA-binding</keyword>
<dbReference type="Pfam" id="PF13404">
    <property type="entry name" value="HTH_AsnC-type"/>
    <property type="match status" value="1"/>
</dbReference>
<dbReference type="EMBL" id="JAHLKM010000001">
    <property type="protein sequence ID" value="MCQ4332119.1"/>
    <property type="molecule type" value="Genomic_DNA"/>
</dbReference>
<evidence type="ECO:0000256" key="3">
    <source>
        <dbReference type="ARBA" id="ARBA00023163"/>
    </source>
</evidence>
<evidence type="ECO:0000256" key="2">
    <source>
        <dbReference type="ARBA" id="ARBA00023125"/>
    </source>
</evidence>
<evidence type="ECO:0000313" key="5">
    <source>
        <dbReference type="EMBL" id="MCQ4332119.1"/>
    </source>
</evidence>
<dbReference type="InterPro" id="IPR036390">
    <property type="entry name" value="WH_DNA-bd_sf"/>
</dbReference>
<dbReference type="InterPro" id="IPR019888">
    <property type="entry name" value="Tscrpt_reg_AsnC-like"/>
</dbReference>
<dbReference type="SMART" id="SM00344">
    <property type="entry name" value="HTH_ASNC"/>
    <property type="match status" value="1"/>
</dbReference>
<dbReference type="Gene3D" id="1.10.10.10">
    <property type="entry name" value="Winged helix-like DNA-binding domain superfamily/Winged helix DNA-binding domain"/>
    <property type="match status" value="1"/>
</dbReference>
<dbReference type="PANTHER" id="PTHR30154">
    <property type="entry name" value="LEUCINE-RESPONSIVE REGULATORY PROTEIN"/>
    <property type="match status" value="1"/>
</dbReference>
<proteinExistence type="predicted"/>
<keyword evidence="3" id="KW-0804">Transcription</keyword>
<keyword evidence="6" id="KW-1185">Reference proteome</keyword>
<dbReference type="AlphaFoldDB" id="A0A9R1CNM3"/>
<evidence type="ECO:0000256" key="1">
    <source>
        <dbReference type="ARBA" id="ARBA00023015"/>
    </source>
</evidence>
<dbReference type="PANTHER" id="PTHR30154:SF34">
    <property type="entry name" value="TRANSCRIPTIONAL REGULATOR AZLB"/>
    <property type="match status" value="1"/>
</dbReference>
<evidence type="ECO:0000313" key="6">
    <source>
        <dbReference type="Proteomes" id="UP001139494"/>
    </source>
</evidence>
<evidence type="ECO:0000259" key="4">
    <source>
        <dbReference type="PROSITE" id="PS50956"/>
    </source>
</evidence>
<gene>
    <name evidence="5" type="ORF">KM295_01180</name>
</gene>
<dbReference type="Proteomes" id="UP001139494">
    <property type="component" value="Unassembled WGS sequence"/>
</dbReference>
<feature type="domain" description="HTH asnC-type" evidence="4">
    <location>
        <begin position="1"/>
        <end position="63"/>
    </location>
</feature>
<organism evidence="5 6">
    <name type="scientific">Natronomonas aquatica</name>
    <dbReference type="NCBI Taxonomy" id="2841590"/>
    <lineage>
        <taxon>Archaea</taxon>
        <taxon>Methanobacteriati</taxon>
        <taxon>Methanobacteriota</taxon>
        <taxon>Stenosarchaea group</taxon>
        <taxon>Halobacteria</taxon>
        <taxon>Halobacteriales</taxon>
        <taxon>Natronomonadaceae</taxon>
        <taxon>Natronomonas</taxon>
    </lineage>
</organism>
<dbReference type="PROSITE" id="PS50956">
    <property type="entry name" value="HTH_ASNC_2"/>
    <property type="match status" value="1"/>
</dbReference>
<sequence length="148" mass="16082">MTKSLDEQLVAALCRNGRADVRDLAAATDAAPTAVQKRLAALEERGTIEGYAATIDYSQFGYETVIFRLVVELGTIDEVTARLREQPSFVTVYQMSDTDTVFAVGKFGTEAAMTSCLCGLHDDTDIRRVETDRVRSVQLEGGSPIVDG</sequence>
<name>A0A9R1CNM3_9EURY</name>
<dbReference type="GO" id="GO:0043565">
    <property type="term" value="F:sequence-specific DNA binding"/>
    <property type="evidence" value="ECO:0007669"/>
    <property type="project" value="InterPro"/>
</dbReference>
<dbReference type="GO" id="GO:0043200">
    <property type="term" value="P:response to amino acid"/>
    <property type="evidence" value="ECO:0007669"/>
    <property type="project" value="TreeGrafter"/>
</dbReference>
<reference evidence="5" key="1">
    <citation type="journal article" date="2023" name="Front. Microbiol.">
        <title>Genomic-based phylogenetic and metabolic analyses of the genus Natronomonas, and description of Natronomonas aquatica sp. nov.</title>
        <authorList>
            <person name="Garcia-Roldan A."/>
            <person name="Duran-Viseras A."/>
            <person name="de la Haba R.R."/>
            <person name="Corral P."/>
            <person name="Sanchez-Porro C."/>
            <person name="Ventosa A."/>
        </authorList>
    </citation>
    <scope>NUCLEOTIDE SEQUENCE</scope>
    <source>
        <strain evidence="5">F2-12</strain>
    </source>
</reference>
<protein>
    <submittedName>
        <fullName evidence="5">AsnC family transcriptional regulator</fullName>
    </submittedName>
</protein>